<dbReference type="EMBL" id="JAAVNE010000006">
    <property type="protein sequence ID" value="NKC30434.1"/>
    <property type="molecule type" value="Genomic_DNA"/>
</dbReference>
<reference evidence="1 2" key="1">
    <citation type="submission" date="2020-03" db="EMBL/GenBank/DDBJ databases">
        <title>Roseomonas selenitidurans sp. nov. isolated from urban soil.</title>
        <authorList>
            <person name="Liu H."/>
        </authorList>
    </citation>
    <scope>NUCLEOTIDE SEQUENCE [LARGE SCALE GENOMIC DNA]</scope>
    <source>
        <strain evidence="1 2">BU-1</strain>
    </source>
</reference>
<evidence type="ECO:0000313" key="2">
    <source>
        <dbReference type="Proteomes" id="UP000787635"/>
    </source>
</evidence>
<gene>
    <name evidence="1" type="ORF">HEQ75_06135</name>
</gene>
<sequence length="212" mass="21410">MSVRAACPEAGGPASGVALRRLLVLLPASRFGGTERHTAQLAAHLGSWPGLEVSLAAEPALLPALRAACPAGLPVPRLLAAAIGWQDGVAPAENAARQQEAAEALLAAAAPDLVLLPLPWPNAGLGLMPLLAARRLPRLVVVHLAPDGAAPPGLAEALPRLDAAGAAWAAVAPPGARRAERFFGLPAGRVAVVDNPAPPPPAADRALLRHGL</sequence>
<organism evidence="1 2">
    <name type="scientific">Falsiroseomonas selenitidurans</name>
    <dbReference type="NCBI Taxonomy" id="2716335"/>
    <lineage>
        <taxon>Bacteria</taxon>
        <taxon>Pseudomonadati</taxon>
        <taxon>Pseudomonadota</taxon>
        <taxon>Alphaproteobacteria</taxon>
        <taxon>Acetobacterales</taxon>
        <taxon>Roseomonadaceae</taxon>
        <taxon>Falsiroseomonas</taxon>
    </lineage>
</organism>
<protein>
    <recommendedName>
        <fullName evidence="3">Glycosyltransferase subfamily 4-like N-terminal domain-containing protein</fullName>
    </recommendedName>
</protein>
<proteinExistence type="predicted"/>
<accession>A0ABX1DZV1</accession>
<evidence type="ECO:0008006" key="3">
    <source>
        <dbReference type="Google" id="ProtNLM"/>
    </source>
</evidence>
<dbReference type="RefSeq" id="WP_209318370.1">
    <property type="nucleotide sequence ID" value="NZ_JAAVNE010000006.1"/>
</dbReference>
<comment type="caution">
    <text evidence="1">The sequence shown here is derived from an EMBL/GenBank/DDBJ whole genome shotgun (WGS) entry which is preliminary data.</text>
</comment>
<dbReference type="Proteomes" id="UP000787635">
    <property type="component" value="Unassembled WGS sequence"/>
</dbReference>
<name>A0ABX1DZV1_9PROT</name>
<keyword evidence="2" id="KW-1185">Reference proteome</keyword>
<evidence type="ECO:0000313" key="1">
    <source>
        <dbReference type="EMBL" id="NKC30434.1"/>
    </source>
</evidence>
<feature type="non-terminal residue" evidence="1">
    <location>
        <position position="212"/>
    </location>
</feature>
<dbReference type="SUPFAM" id="SSF53756">
    <property type="entry name" value="UDP-Glycosyltransferase/glycogen phosphorylase"/>
    <property type="match status" value="1"/>
</dbReference>